<keyword evidence="3" id="KW-1185">Reference proteome</keyword>
<accession>A0A3S2UEI5</accession>
<sequence>MYWYTGMLEMHRWLAIASVLVFALRALDVLLRTRLLSEGPGKVMSVLLDVPLTISGLSLWGLLQTSLVHEPWLAVKFLLLAVYVAMGALALRAQTREGELLALILALTTMALLFGVALTRDPFMGL</sequence>
<dbReference type="PANTHER" id="PTHR39594:SF1">
    <property type="entry name" value="PROTEIN YCHQ"/>
    <property type="match status" value="1"/>
</dbReference>
<dbReference type="RefSeq" id="WP_127683625.1">
    <property type="nucleotide sequence ID" value="NZ_SACM01000004.1"/>
</dbReference>
<evidence type="ECO:0000313" key="3">
    <source>
        <dbReference type="Proteomes" id="UP000288587"/>
    </source>
</evidence>
<evidence type="ECO:0008006" key="4">
    <source>
        <dbReference type="Google" id="ProtNLM"/>
    </source>
</evidence>
<keyword evidence="1" id="KW-1133">Transmembrane helix</keyword>
<feature type="transmembrane region" description="Helical" evidence="1">
    <location>
        <begin position="100"/>
        <end position="118"/>
    </location>
</feature>
<feature type="transmembrane region" description="Helical" evidence="1">
    <location>
        <begin position="12"/>
        <end position="31"/>
    </location>
</feature>
<protein>
    <recommendedName>
        <fullName evidence="4">Regulator SirB</fullName>
    </recommendedName>
</protein>
<dbReference type="Proteomes" id="UP000288587">
    <property type="component" value="Unassembled WGS sequence"/>
</dbReference>
<evidence type="ECO:0000313" key="2">
    <source>
        <dbReference type="EMBL" id="RVT83661.1"/>
    </source>
</evidence>
<proteinExistence type="predicted"/>
<keyword evidence="1" id="KW-0472">Membrane</keyword>
<keyword evidence="1" id="KW-0812">Transmembrane</keyword>
<feature type="transmembrane region" description="Helical" evidence="1">
    <location>
        <begin position="75"/>
        <end position="93"/>
    </location>
</feature>
<dbReference type="Pfam" id="PF04247">
    <property type="entry name" value="SirB"/>
    <property type="match status" value="1"/>
</dbReference>
<reference evidence="2 3" key="1">
    <citation type="submission" date="2019-01" db="EMBL/GenBank/DDBJ databases">
        <authorList>
            <person name="Chen W.-M."/>
        </authorList>
    </citation>
    <scope>NUCLEOTIDE SEQUENCE [LARGE SCALE GENOMIC DNA]</scope>
    <source>
        <strain evidence="2 3">CCP-18</strain>
    </source>
</reference>
<organism evidence="2 3">
    <name type="scientific">Inhella crocodyli</name>
    <dbReference type="NCBI Taxonomy" id="2499851"/>
    <lineage>
        <taxon>Bacteria</taxon>
        <taxon>Pseudomonadati</taxon>
        <taxon>Pseudomonadota</taxon>
        <taxon>Betaproteobacteria</taxon>
        <taxon>Burkholderiales</taxon>
        <taxon>Sphaerotilaceae</taxon>
        <taxon>Inhella</taxon>
    </lineage>
</organism>
<dbReference type="EMBL" id="SACM01000004">
    <property type="protein sequence ID" value="RVT83661.1"/>
    <property type="molecule type" value="Genomic_DNA"/>
</dbReference>
<dbReference type="OrthoDB" id="9152634at2"/>
<comment type="caution">
    <text evidence="2">The sequence shown here is derived from an EMBL/GenBank/DDBJ whole genome shotgun (WGS) entry which is preliminary data.</text>
</comment>
<gene>
    <name evidence="2" type="ORF">EOD73_13880</name>
</gene>
<dbReference type="InterPro" id="IPR007360">
    <property type="entry name" value="SirB"/>
</dbReference>
<dbReference type="GO" id="GO:0005886">
    <property type="term" value="C:plasma membrane"/>
    <property type="evidence" value="ECO:0007669"/>
    <property type="project" value="TreeGrafter"/>
</dbReference>
<dbReference type="PANTHER" id="PTHR39594">
    <property type="entry name" value="PROTEIN YCHQ"/>
    <property type="match status" value="1"/>
</dbReference>
<name>A0A3S2UEI5_9BURK</name>
<evidence type="ECO:0000256" key="1">
    <source>
        <dbReference type="SAM" id="Phobius"/>
    </source>
</evidence>
<dbReference type="AlphaFoldDB" id="A0A3S2UEI5"/>